<keyword evidence="2" id="KW-0808">Transferase</keyword>
<evidence type="ECO:0000313" key="2">
    <source>
        <dbReference type="EMBL" id="QRH00174.1"/>
    </source>
</evidence>
<keyword evidence="2" id="KW-0489">Methyltransferase</keyword>
<dbReference type="GO" id="GO:0032259">
    <property type="term" value="P:methylation"/>
    <property type="evidence" value="ECO:0007669"/>
    <property type="project" value="UniProtKB-KW"/>
</dbReference>
<dbReference type="Pfam" id="PF08241">
    <property type="entry name" value="Methyltransf_11"/>
    <property type="match status" value="1"/>
</dbReference>
<dbReference type="SUPFAM" id="SSF53335">
    <property type="entry name" value="S-adenosyl-L-methionine-dependent methyltransferases"/>
    <property type="match status" value="1"/>
</dbReference>
<protein>
    <submittedName>
        <fullName evidence="2">Methyltransferase domain-containing protein</fullName>
    </submittedName>
</protein>
<gene>
    <name evidence="2" type="ORF">JQC75_09635</name>
</gene>
<dbReference type="Gene3D" id="3.40.50.150">
    <property type="entry name" value="Vaccinia Virus protein VP39"/>
    <property type="match status" value="1"/>
</dbReference>
<dbReference type="Proteomes" id="UP000596252">
    <property type="component" value="Chromosome"/>
</dbReference>
<proteinExistence type="predicted"/>
<sequence length="240" mass="26794">MTVTPTPWQALPAHPQLQAAVENNLNAWWPKVFGYHLLKLGAFSSAVDSRGCNISHQISLDSAPGAGVQADFHQLPFQNACIDAVLMSLLLEFEEDPYRILREADRVLISGGYLFIVGFNPLSSLFLGKLLPSFRQRAPWHGHFFLPSRVRDWLSVLGYQVISDERFFYHPLIGDPNRFGFWQDVLRAWLPGAGSLYVLVARKVDIPLTPVANKWKVTQPKWSTAATAGRAGRVAGANEQ</sequence>
<evidence type="ECO:0000313" key="3">
    <source>
        <dbReference type="Proteomes" id="UP000596252"/>
    </source>
</evidence>
<dbReference type="RefSeq" id="WP_203323913.1">
    <property type="nucleotide sequence ID" value="NZ_CP069213.1"/>
</dbReference>
<dbReference type="InterPro" id="IPR029063">
    <property type="entry name" value="SAM-dependent_MTases_sf"/>
</dbReference>
<name>A0ABX7FYR0_9GAMM</name>
<reference evidence="2 3" key="1">
    <citation type="journal article" date="2012" name="Antonie Van Leeuwenhoek">
        <title>Shewanella litorisediminis sp. nov., a gammaproteobacterium isolated from a tidal flat sediment.</title>
        <authorList>
            <person name="Lee M.H."/>
            <person name="Yoon J.H."/>
        </authorList>
    </citation>
    <scope>NUCLEOTIDE SEQUENCE [LARGE SCALE GENOMIC DNA]</scope>
    <source>
        <strain evidence="2 3">SMK1-12</strain>
    </source>
</reference>
<evidence type="ECO:0000259" key="1">
    <source>
        <dbReference type="Pfam" id="PF08241"/>
    </source>
</evidence>
<accession>A0ABX7FYR0</accession>
<dbReference type="GO" id="GO:0008168">
    <property type="term" value="F:methyltransferase activity"/>
    <property type="evidence" value="ECO:0007669"/>
    <property type="project" value="UniProtKB-KW"/>
</dbReference>
<dbReference type="InterPro" id="IPR013216">
    <property type="entry name" value="Methyltransf_11"/>
</dbReference>
<dbReference type="EMBL" id="CP069213">
    <property type="protein sequence ID" value="QRH00174.1"/>
    <property type="molecule type" value="Genomic_DNA"/>
</dbReference>
<keyword evidence="3" id="KW-1185">Reference proteome</keyword>
<organism evidence="2 3">
    <name type="scientific">Shewanella litorisediminis</name>
    <dbReference type="NCBI Taxonomy" id="1173586"/>
    <lineage>
        <taxon>Bacteria</taxon>
        <taxon>Pseudomonadati</taxon>
        <taxon>Pseudomonadota</taxon>
        <taxon>Gammaproteobacteria</taxon>
        <taxon>Alteromonadales</taxon>
        <taxon>Shewanellaceae</taxon>
        <taxon>Shewanella</taxon>
    </lineage>
</organism>
<feature type="domain" description="Methyltransferase type 11" evidence="1">
    <location>
        <begin position="63"/>
        <end position="116"/>
    </location>
</feature>